<dbReference type="OrthoDB" id="5197364at2"/>
<keyword evidence="1" id="KW-0175">Coiled coil</keyword>
<name>A0A1I5LBH2_9ACTN</name>
<reference evidence="3" key="1">
    <citation type="submission" date="2016-10" db="EMBL/GenBank/DDBJ databases">
        <authorList>
            <person name="Varghese N."/>
            <person name="Submissions S."/>
        </authorList>
    </citation>
    <scope>NUCLEOTIDE SEQUENCE [LARGE SCALE GENOMIC DNA]</scope>
    <source>
        <strain evidence="3">DSM 44208</strain>
    </source>
</reference>
<evidence type="ECO:0000256" key="1">
    <source>
        <dbReference type="SAM" id="Coils"/>
    </source>
</evidence>
<dbReference type="Proteomes" id="UP000198857">
    <property type="component" value="Unassembled WGS sequence"/>
</dbReference>
<feature type="coiled-coil region" evidence="1">
    <location>
        <begin position="32"/>
        <end position="73"/>
    </location>
</feature>
<sequence>MTARALVGAVLRRLAPRTVLALETVPVLDQRLHDVEAALARLREDLQGRSRQVEDLERSLAEVESGLAESRRMSLRVAQMTDLVFDRLMASTDGSGGH</sequence>
<dbReference type="STRING" id="1523247.SAMN05660464_1656"/>
<proteinExistence type="predicted"/>
<organism evidence="2 3">
    <name type="scientific">Geodermatophilus dictyosporus</name>
    <dbReference type="NCBI Taxonomy" id="1523247"/>
    <lineage>
        <taxon>Bacteria</taxon>
        <taxon>Bacillati</taxon>
        <taxon>Actinomycetota</taxon>
        <taxon>Actinomycetes</taxon>
        <taxon>Geodermatophilales</taxon>
        <taxon>Geodermatophilaceae</taxon>
        <taxon>Geodermatophilus</taxon>
    </lineage>
</organism>
<dbReference type="Gene3D" id="1.20.1480.30">
    <property type="entry name" value="Designed four-helix bundle protein"/>
    <property type="match status" value="1"/>
</dbReference>
<protein>
    <submittedName>
        <fullName evidence="2">Uncharacterized protein</fullName>
    </submittedName>
</protein>
<gene>
    <name evidence="2" type="ORF">SAMN05660464_1656</name>
</gene>
<accession>A0A1I5LBH2</accession>
<evidence type="ECO:0000313" key="3">
    <source>
        <dbReference type="Proteomes" id="UP000198857"/>
    </source>
</evidence>
<dbReference type="EMBL" id="FOWQ01000002">
    <property type="protein sequence ID" value="SFO94543.1"/>
    <property type="molecule type" value="Genomic_DNA"/>
</dbReference>
<keyword evidence="3" id="KW-1185">Reference proteome</keyword>
<dbReference type="AlphaFoldDB" id="A0A1I5LBH2"/>
<evidence type="ECO:0000313" key="2">
    <source>
        <dbReference type="EMBL" id="SFO94543.1"/>
    </source>
</evidence>
<dbReference type="RefSeq" id="WP_136697201.1">
    <property type="nucleotide sequence ID" value="NZ_FOWQ01000002.1"/>
</dbReference>